<proteinExistence type="predicted"/>
<dbReference type="Gene3D" id="3.40.525.10">
    <property type="entry name" value="CRAL-TRIO lipid binding domain"/>
    <property type="match status" value="1"/>
</dbReference>
<dbReference type="AlphaFoldDB" id="A0A0M0K3F0"/>
<accession>A0A0M0K3F0</accession>
<dbReference type="InterPro" id="IPR036865">
    <property type="entry name" value="CRAL-TRIO_dom_sf"/>
</dbReference>
<gene>
    <name evidence="1" type="ORF">Ctob_013777</name>
</gene>
<evidence type="ECO:0000313" key="1">
    <source>
        <dbReference type="EMBL" id="KOO33334.1"/>
    </source>
</evidence>
<dbReference type="EMBL" id="JWZX01001545">
    <property type="protein sequence ID" value="KOO33334.1"/>
    <property type="molecule type" value="Genomic_DNA"/>
</dbReference>
<comment type="caution">
    <text evidence="1">The sequence shown here is derived from an EMBL/GenBank/DDBJ whole genome shotgun (WGS) entry which is preliminary data.</text>
</comment>
<reference evidence="2" key="1">
    <citation type="journal article" date="2015" name="PLoS Genet.">
        <title>Genome Sequence and Transcriptome Analyses of Chrysochromulina tobin: Metabolic Tools for Enhanced Algal Fitness in the Prominent Order Prymnesiales (Haptophyceae).</title>
        <authorList>
            <person name="Hovde B.T."/>
            <person name="Deodato C.R."/>
            <person name="Hunsperger H.M."/>
            <person name="Ryken S.A."/>
            <person name="Yost W."/>
            <person name="Jha R.K."/>
            <person name="Patterson J."/>
            <person name="Monnat R.J. Jr."/>
            <person name="Barlow S.B."/>
            <person name="Starkenburg S.R."/>
            <person name="Cattolico R.A."/>
        </authorList>
    </citation>
    <scope>NUCLEOTIDE SEQUENCE</scope>
    <source>
        <strain evidence="2">CCMP291</strain>
    </source>
</reference>
<keyword evidence="2" id="KW-1185">Reference proteome</keyword>
<evidence type="ECO:0000313" key="2">
    <source>
        <dbReference type="Proteomes" id="UP000037460"/>
    </source>
</evidence>
<sequence>MPTSTKAVITGTAISTAPDGHLDYLIAVAHGGEQWEILGKHTATVLRQREEKLQAFLNLSLAVVAHRLKQCFVLELPEDHSAREPGRLLGAFLELHGAVLGDFLELPDAVVGALLGPASAVVGAAGERSATVLERPGAVVGAALELPDAVPGATLEMRVTKLERFLKASNGDVAHAKACLTKHEAWLSSLPVDLRAAALPELRKGKLYIRGQDRLGREMLIWQVMVP</sequence>
<name>A0A0M0K3F0_9EUKA</name>
<protein>
    <submittedName>
        <fullName evidence="1">Uncharacterized protein</fullName>
    </submittedName>
</protein>
<dbReference type="Proteomes" id="UP000037460">
    <property type="component" value="Unassembled WGS sequence"/>
</dbReference>
<organism evidence="1 2">
    <name type="scientific">Chrysochromulina tobinii</name>
    <dbReference type="NCBI Taxonomy" id="1460289"/>
    <lineage>
        <taxon>Eukaryota</taxon>
        <taxon>Haptista</taxon>
        <taxon>Haptophyta</taxon>
        <taxon>Prymnesiophyceae</taxon>
        <taxon>Prymnesiales</taxon>
        <taxon>Chrysochromulinaceae</taxon>
        <taxon>Chrysochromulina</taxon>
    </lineage>
</organism>